<evidence type="ECO:0000313" key="2">
    <source>
        <dbReference type="EMBL" id="AKB29789.1"/>
    </source>
</evidence>
<evidence type="ECO:0000256" key="1">
    <source>
        <dbReference type="SAM" id="MobiDB-lite"/>
    </source>
</evidence>
<reference evidence="2 3" key="1">
    <citation type="submission" date="2014-07" db="EMBL/GenBank/DDBJ databases">
        <title>Methanogenic archaea and the global carbon cycle.</title>
        <authorList>
            <person name="Henriksen J.R."/>
            <person name="Luke J."/>
            <person name="Reinhart S."/>
            <person name="Benedict M.N."/>
            <person name="Youngblut N.D."/>
            <person name="Metcalf M.E."/>
            <person name="Whitaker R.J."/>
            <person name="Metcalf W.W."/>
        </authorList>
    </citation>
    <scope>NUCLEOTIDE SEQUENCE [LARGE SCALE GENOMIC DNA]</scope>
    <source>
        <strain evidence="2 3">T4/M</strain>
    </source>
</reference>
<evidence type="ECO:0000313" key="3">
    <source>
        <dbReference type="Proteomes" id="UP000033111"/>
    </source>
</evidence>
<dbReference type="AlphaFoldDB" id="A0A0E3P7C0"/>
<sequence>MTVFYSKARSTKTRIETEVQQALEEGEKNSKARSTKTRIETFLLFFYRNPNNSNSKARSTKTRIETWSRR</sequence>
<dbReference type="HOGENOM" id="CLU_2748249_0_0_2"/>
<name>A0A0E3P7C0_9EURY</name>
<dbReference type="PATRIC" id="fig|1434120.4.peg.3994"/>
<dbReference type="EMBL" id="CP009506">
    <property type="protein sequence ID" value="AKB29789.1"/>
    <property type="molecule type" value="Genomic_DNA"/>
</dbReference>
<keyword evidence="3" id="KW-1185">Reference proteome</keyword>
<accession>A0A0E3P7C0</accession>
<gene>
    <name evidence="2" type="ORF">MSSIT_3070</name>
</gene>
<proteinExistence type="predicted"/>
<organism evidence="2 3">
    <name type="scientific">Methanosarcina siciliae T4/M</name>
    <dbReference type="NCBI Taxonomy" id="1434120"/>
    <lineage>
        <taxon>Archaea</taxon>
        <taxon>Methanobacteriati</taxon>
        <taxon>Methanobacteriota</taxon>
        <taxon>Stenosarchaea group</taxon>
        <taxon>Methanomicrobia</taxon>
        <taxon>Methanosarcinales</taxon>
        <taxon>Methanosarcinaceae</taxon>
        <taxon>Methanosarcina</taxon>
    </lineage>
</organism>
<feature type="region of interest" description="Disordered" evidence="1">
    <location>
        <begin position="49"/>
        <end position="70"/>
    </location>
</feature>
<protein>
    <submittedName>
        <fullName evidence="2">Uncharacterized protein</fullName>
    </submittedName>
</protein>
<dbReference type="Proteomes" id="UP000033111">
    <property type="component" value="Chromosome"/>
</dbReference>
<dbReference type="KEGG" id="msw:MSSIT_3070"/>